<dbReference type="KEGG" id="mtw:CQW49_07420"/>
<gene>
    <name evidence="1" type="ORF">CQW49_07420</name>
</gene>
<reference evidence="2" key="1">
    <citation type="submission" date="2017-10" db="EMBL/GenBank/DDBJ databases">
        <title>Completed PacBio SMRT sequence of Methylosinus trichosporium OB3b reveals presence of a third large plasmid.</title>
        <authorList>
            <person name="Charles T.C."/>
            <person name="Lynch M.D.J."/>
            <person name="Heil J.R."/>
            <person name="Cheng J."/>
        </authorList>
    </citation>
    <scope>NUCLEOTIDE SEQUENCE [LARGE SCALE GENOMIC DNA]</scope>
    <source>
        <strain evidence="2">OB3b</strain>
    </source>
</reference>
<dbReference type="Gene3D" id="1.10.3230.30">
    <property type="entry name" value="Phage gp6-like head-tail connector protein"/>
    <property type="match status" value="1"/>
</dbReference>
<organism evidence="1 2">
    <name type="scientific">Methylosinus trichosporium (strain ATCC 35070 / NCIMB 11131 / UNIQEM 75 / OB3b)</name>
    <dbReference type="NCBI Taxonomy" id="595536"/>
    <lineage>
        <taxon>Bacteria</taxon>
        <taxon>Pseudomonadati</taxon>
        <taxon>Pseudomonadota</taxon>
        <taxon>Alphaproteobacteria</taxon>
        <taxon>Hyphomicrobiales</taxon>
        <taxon>Methylocystaceae</taxon>
        <taxon>Methylosinus</taxon>
    </lineage>
</organism>
<accession>A0A2D2CYC8</accession>
<dbReference type="EMBL" id="CP023737">
    <property type="protein sequence ID" value="ATQ67740.1"/>
    <property type="molecule type" value="Genomic_DNA"/>
</dbReference>
<evidence type="ECO:0000313" key="2">
    <source>
        <dbReference type="Proteomes" id="UP000230709"/>
    </source>
</evidence>
<evidence type="ECO:0000313" key="1">
    <source>
        <dbReference type="EMBL" id="ATQ67740.1"/>
    </source>
</evidence>
<dbReference type="Proteomes" id="UP000230709">
    <property type="component" value="Chromosome"/>
</dbReference>
<dbReference type="AlphaFoldDB" id="A0A2D2CYC8"/>
<dbReference type="RefSeq" id="WP_003612633.1">
    <property type="nucleotide sequence ID" value="NZ_ADVE02000001.1"/>
</dbReference>
<dbReference type="CDD" id="cd08054">
    <property type="entry name" value="gp6"/>
    <property type="match status" value="1"/>
</dbReference>
<dbReference type="STRING" id="595536.GCA_000178815_03670"/>
<keyword evidence="2" id="KW-1185">Reference proteome</keyword>
<name>A0A2D2CYC8_METT3</name>
<sequence>MSGVWRLVARSSTTIVSLAEAKRQTNTEDFTDDDALLTSLCDLATHHLDIGGNITRRPLLTQTWEYLAPAPICSADLLEARLRKLPLSAGFRLDRAPLQAVTKVEAMQSGAYVEIPREQFVTRSLSDAATWLRLSADLSWPDADVDEEAWRITVRLGYGDSASDVEPALRHAALLLIGHLYQHREAVSGFGSDLTATPLGFDALIAPHRFHDI</sequence>
<protein>
    <recommendedName>
        <fullName evidence="3">Phage gp6-like head-tail connector protein</fullName>
    </recommendedName>
</protein>
<dbReference type="NCBIfam" id="TIGR02215">
    <property type="entry name" value="phage_chp_gp8"/>
    <property type="match status" value="1"/>
</dbReference>
<evidence type="ECO:0008006" key="3">
    <source>
        <dbReference type="Google" id="ProtNLM"/>
    </source>
</evidence>
<dbReference type="InterPro" id="IPR011738">
    <property type="entry name" value="Phage_CHP"/>
</dbReference>
<proteinExistence type="predicted"/>